<evidence type="ECO:0000313" key="4">
    <source>
        <dbReference type="Proteomes" id="UP000663832"/>
    </source>
</evidence>
<evidence type="ECO:0000259" key="1">
    <source>
        <dbReference type="Pfam" id="PF00668"/>
    </source>
</evidence>
<name>A0A816G4T7_9BILA</name>
<dbReference type="GO" id="GO:0043041">
    <property type="term" value="P:amino acid activation for nonribosomal peptide biosynthetic process"/>
    <property type="evidence" value="ECO:0007669"/>
    <property type="project" value="TreeGrafter"/>
</dbReference>
<dbReference type="Pfam" id="PF00668">
    <property type="entry name" value="Condensation"/>
    <property type="match status" value="1"/>
</dbReference>
<feature type="domain" description="Condensation" evidence="1">
    <location>
        <begin position="1"/>
        <end position="157"/>
    </location>
</feature>
<accession>A0A816G4T7</accession>
<dbReference type="AlphaFoldDB" id="A0A816G4T7"/>
<dbReference type="EMBL" id="CAJNOI010005940">
    <property type="protein sequence ID" value="CAF1572595.1"/>
    <property type="molecule type" value="Genomic_DNA"/>
</dbReference>
<comment type="caution">
    <text evidence="3">The sequence shown here is derived from an EMBL/GenBank/DDBJ whole genome shotgun (WGS) entry which is preliminary data.</text>
</comment>
<evidence type="ECO:0000313" key="2">
    <source>
        <dbReference type="EMBL" id="CAF1572595.1"/>
    </source>
</evidence>
<evidence type="ECO:0000313" key="3">
    <source>
        <dbReference type="EMBL" id="CAF1669691.1"/>
    </source>
</evidence>
<dbReference type="GO" id="GO:0005829">
    <property type="term" value="C:cytosol"/>
    <property type="evidence" value="ECO:0007669"/>
    <property type="project" value="TreeGrafter"/>
</dbReference>
<dbReference type="Proteomes" id="UP000663832">
    <property type="component" value="Unassembled WGS sequence"/>
</dbReference>
<sequence>MFVSTLPYRVEVDPHWPFDEVVKYVQDKCLSVLEHSYYPLQHILADLHLTQSSVSFLETIFDFITVSDDVSRLCLNDVNLEEVSLNDSYEMAKFDFSLTFICNSSSDDNQLSCSFVCSRDIFDETTLEIIGRRFQYIVEQLFQTQSSNIPVMNVTSSIDKLSVMLPEEAKEIELVVFQRLKDIVNEGMTTYVFFYPR</sequence>
<dbReference type="EMBL" id="CAJNOM010006354">
    <property type="protein sequence ID" value="CAF1669691.1"/>
    <property type="molecule type" value="Genomic_DNA"/>
</dbReference>
<dbReference type="Proteomes" id="UP000663877">
    <property type="component" value="Unassembled WGS sequence"/>
</dbReference>
<keyword evidence="4" id="KW-1185">Reference proteome</keyword>
<organism evidence="3 4">
    <name type="scientific">Adineta steineri</name>
    <dbReference type="NCBI Taxonomy" id="433720"/>
    <lineage>
        <taxon>Eukaryota</taxon>
        <taxon>Metazoa</taxon>
        <taxon>Spiralia</taxon>
        <taxon>Gnathifera</taxon>
        <taxon>Rotifera</taxon>
        <taxon>Eurotatoria</taxon>
        <taxon>Bdelloidea</taxon>
        <taxon>Adinetida</taxon>
        <taxon>Adinetidae</taxon>
        <taxon>Adineta</taxon>
    </lineage>
</organism>
<dbReference type="Gene3D" id="3.30.559.30">
    <property type="entry name" value="Nonribosomal peptide synthetase, condensation domain"/>
    <property type="match status" value="1"/>
</dbReference>
<proteinExistence type="predicted"/>
<reference evidence="3" key="1">
    <citation type="submission" date="2021-02" db="EMBL/GenBank/DDBJ databases">
        <authorList>
            <person name="Nowell W R."/>
        </authorList>
    </citation>
    <scope>NUCLEOTIDE SEQUENCE</scope>
</reference>
<dbReference type="PANTHER" id="PTHR45527:SF14">
    <property type="entry name" value="PLIPASTATIN SYNTHASE SUBUNIT B"/>
    <property type="match status" value="1"/>
</dbReference>
<gene>
    <name evidence="2" type="ORF">BJG266_LOCUS47891</name>
    <name evidence="3" type="ORF">QVE165_LOCUS64942</name>
</gene>
<dbReference type="InterPro" id="IPR001242">
    <property type="entry name" value="Condensation_dom"/>
</dbReference>
<dbReference type="GO" id="GO:0044550">
    <property type="term" value="P:secondary metabolite biosynthetic process"/>
    <property type="evidence" value="ECO:0007669"/>
    <property type="project" value="TreeGrafter"/>
</dbReference>
<dbReference type="PANTHER" id="PTHR45527">
    <property type="entry name" value="NONRIBOSOMAL PEPTIDE SYNTHETASE"/>
    <property type="match status" value="1"/>
</dbReference>
<dbReference type="GO" id="GO:0003824">
    <property type="term" value="F:catalytic activity"/>
    <property type="evidence" value="ECO:0007669"/>
    <property type="project" value="InterPro"/>
</dbReference>
<dbReference type="GO" id="GO:0031177">
    <property type="term" value="F:phosphopantetheine binding"/>
    <property type="evidence" value="ECO:0007669"/>
    <property type="project" value="TreeGrafter"/>
</dbReference>
<dbReference type="SUPFAM" id="SSF52777">
    <property type="entry name" value="CoA-dependent acyltransferases"/>
    <property type="match status" value="1"/>
</dbReference>
<protein>
    <recommendedName>
        <fullName evidence="1">Condensation domain-containing protein</fullName>
    </recommendedName>
</protein>
<dbReference type="OrthoDB" id="10035141at2759"/>